<organism evidence="2">
    <name type="scientific">hydrothermal vent metagenome</name>
    <dbReference type="NCBI Taxonomy" id="652676"/>
    <lineage>
        <taxon>unclassified sequences</taxon>
        <taxon>metagenomes</taxon>
        <taxon>ecological metagenomes</taxon>
    </lineage>
</organism>
<protein>
    <recommendedName>
        <fullName evidence="3">DUF4271 domain-containing protein</fullName>
    </recommendedName>
</protein>
<feature type="transmembrane region" description="Helical" evidence="1">
    <location>
        <begin position="96"/>
        <end position="118"/>
    </location>
</feature>
<keyword evidence="1" id="KW-0472">Membrane</keyword>
<accession>A0A3B0TSD0</accession>
<dbReference type="AlphaFoldDB" id="A0A3B0TSD0"/>
<sequence length="222" mass="26104">MEPILRYIDNLDWITILIFSSLLFFVIAKNIFYKRFLNFIVLPFNNKYIFMYNKKKKLMNWFHLFFTIFQTINFALFIFLSWRALSIANNSSVGSYMYIVVLGALILFLLFKVFLQLGNGFIFGSNKVISELIFKKMSYLNYSGIIMFLSNIVLTYVLKDSEVVIYTTILLIFVVNAIGWATLLANHQKYIARNFIYFILYLCALEIAPFVIIGSYLNDWSL</sequence>
<reference evidence="2" key="1">
    <citation type="submission" date="2018-06" db="EMBL/GenBank/DDBJ databases">
        <authorList>
            <person name="Zhirakovskaya E."/>
        </authorList>
    </citation>
    <scope>NUCLEOTIDE SEQUENCE</scope>
</reference>
<evidence type="ECO:0000256" key="1">
    <source>
        <dbReference type="SAM" id="Phobius"/>
    </source>
</evidence>
<keyword evidence="1" id="KW-1133">Transmembrane helix</keyword>
<dbReference type="EMBL" id="UOEL01000132">
    <property type="protein sequence ID" value="VAW16327.1"/>
    <property type="molecule type" value="Genomic_DNA"/>
</dbReference>
<feature type="transmembrane region" description="Helical" evidence="1">
    <location>
        <begin position="195"/>
        <end position="217"/>
    </location>
</feature>
<dbReference type="InterPro" id="IPR025367">
    <property type="entry name" value="DUF4271"/>
</dbReference>
<feature type="transmembrane region" description="Helical" evidence="1">
    <location>
        <begin position="61"/>
        <end position="84"/>
    </location>
</feature>
<evidence type="ECO:0008006" key="3">
    <source>
        <dbReference type="Google" id="ProtNLM"/>
    </source>
</evidence>
<feature type="transmembrane region" description="Helical" evidence="1">
    <location>
        <begin position="13"/>
        <end position="32"/>
    </location>
</feature>
<gene>
    <name evidence="2" type="ORF">MNBD_BACTEROID03-2409</name>
</gene>
<feature type="transmembrane region" description="Helical" evidence="1">
    <location>
        <begin position="164"/>
        <end position="183"/>
    </location>
</feature>
<proteinExistence type="predicted"/>
<name>A0A3B0TSD0_9ZZZZ</name>
<dbReference type="Pfam" id="PF14093">
    <property type="entry name" value="DUF4271"/>
    <property type="match status" value="1"/>
</dbReference>
<feature type="transmembrane region" description="Helical" evidence="1">
    <location>
        <begin position="139"/>
        <end position="158"/>
    </location>
</feature>
<keyword evidence="1" id="KW-0812">Transmembrane</keyword>
<evidence type="ECO:0000313" key="2">
    <source>
        <dbReference type="EMBL" id="VAW16327.1"/>
    </source>
</evidence>